<dbReference type="NCBIfam" id="NF033831">
    <property type="entry name" value="sce7725_fam"/>
    <property type="match status" value="1"/>
</dbReference>
<dbReference type="Proteomes" id="UP001260773">
    <property type="component" value="Unassembled WGS sequence"/>
</dbReference>
<evidence type="ECO:0000313" key="3">
    <source>
        <dbReference type="EMBL" id="TRZ34007.1"/>
    </source>
</evidence>
<accession>A0A553SAJ6</accession>
<dbReference type="EMBL" id="JARPWY010000008">
    <property type="protein sequence ID" value="MDT2513518.1"/>
    <property type="molecule type" value="Genomic_DNA"/>
</dbReference>
<dbReference type="InterPro" id="IPR047727">
    <property type="entry name" value="Sce7725-like"/>
</dbReference>
<dbReference type="GeneID" id="69568053"/>
<sequence>MYYPYLRGKQFDLLAVNTLIKEVRWSKKIRPIIEPVRDSPTLKKTIELFDQKKLVCYLITNPQVGTAKLFTEKRFEWKVSTDSSVKMAEIVAKEAPFEAELYIFNAHSSRKVKDLAIPNSALTVIPDQGRFRVLDVPNKILLREAFQAKKNVANYAEKIDDFYSDEHLYLAPDSKGFSDYTIEGSHYFDKGGPSRAIAIHISYFDAYFNLRVKHFVSDSNESAQDQSGKFFEALEKLSEWYFRNQDQLLLTLGLKELLHYQETRKFPGLGTIKKWSLAHHLELVGAFLEHGDHWQRGWKK</sequence>
<proteinExistence type="predicted"/>
<reference evidence="3 4" key="1">
    <citation type="submission" date="2017-10" db="EMBL/GenBank/DDBJ databases">
        <title>FDA dAtabase for Regulatory Grade micrObial Sequences (FDA-ARGOS): Supporting development and validation of Infectious Disease Dx tests.</title>
        <authorList>
            <person name="Campos J."/>
            <person name="Goldberg B."/>
            <person name="Tallon L.J."/>
            <person name="Sadzewicz L."/>
            <person name="Sengamalay N."/>
            <person name="Ott S."/>
            <person name="Godinez A."/>
            <person name="Nagaraj S."/>
            <person name="Vyas G."/>
            <person name="Aluvathingal J."/>
            <person name="Nadendla S."/>
            <person name="Geyer C."/>
            <person name="Nandy P."/>
            <person name="Hobson J."/>
            <person name="Sichtig H."/>
        </authorList>
    </citation>
    <scope>NUCLEOTIDE SEQUENCE [LARGE SCALE GENOMIC DNA]</scope>
    <source>
        <strain evidence="3 4">FDAARGOS_185</strain>
    </source>
</reference>
<organism evidence="3 4">
    <name type="scientific">Enterococcus avium</name>
    <name type="common">Streptococcus avium</name>
    <dbReference type="NCBI Taxonomy" id="33945"/>
    <lineage>
        <taxon>Bacteria</taxon>
        <taxon>Bacillati</taxon>
        <taxon>Bacillota</taxon>
        <taxon>Bacilli</taxon>
        <taxon>Lactobacillales</taxon>
        <taxon>Enterococcaceae</taxon>
        <taxon>Enterococcus</taxon>
    </lineage>
</organism>
<name>A0A553SAJ6_ENTAV</name>
<protein>
    <submittedName>
        <fullName evidence="3">Phage tail protein</fullName>
    </submittedName>
    <submittedName>
        <fullName evidence="1">Sce7725 family protein</fullName>
    </submittedName>
</protein>
<dbReference type="EMBL" id="PDXQ01000001">
    <property type="protein sequence ID" value="TRZ34007.1"/>
    <property type="molecule type" value="Genomic_DNA"/>
</dbReference>
<dbReference type="Proteomes" id="UP001264335">
    <property type="component" value="Unassembled WGS sequence"/>
</dbReference>
<comment type="caution">
    <text evidence="3">The sequence shown here is derived from an EMBL/GenBank/DDBJ whole genome shotgun (WGS) entry which is preliminary data.</text>
</comment>
<evidence type="ECO:0000313" key="2">
    <source>
        <dbReference type="EMBL" id="MDT2513518.1"/>
    </source>
</evidence>
<gene>
    <name evidence="3" type="ORF">AUF17_07865</name>
    <name evidence="1" type="ORF">P7D43_12755</name>
    <name evidence="2" type="ORF">P7D79_04630</name>
</gene>
<dbReference type="EMBL" id="JARPWH010000044">
    <property type="protein sequence ID" value="MDT2403238.1"/>
    <property type="molecule type" value="Genomic_DNA"/>
</dbReference>
<dbReference type="Proteomes" id="UP000316316">
    <property type="component" value="Unassembled WGS sequence"/>
</dbReference>
<dbReference type="AlphaFoldDB" id="A0A553SAJ6"/>
<evidence type="ECO:0000313" key="1">
    <source>
        <dbReference type="EMBL" id="MDT2403238.1"/>
    </source>
</evidence>
<evidence type="ECO:0000313" key="4">
    <source>
        <dbReference type="Proteomes" id="UP000316316"/>
    </source>
</evidence>
<evidence type="ECO:0000313" key="5">
    <source>
        <dbReference type="Proteomes" id="UP001264335"/>
    </source>
</evidence>
<reference evidence="1 5" key="2">
    <citation type="submission" date="2023-03" db="EMBL/GenBank/DDBJ databases">
        <authorList>
            <person name="Shen W."/>
            <person name="Cai J."/>
        </authorList>
    </citation>
    <scope>NUCLEOTIDE SEQUENCE</scope>
    <source>
        <strain evidence="1">P33-2</strain>
        <strain evidence="2 5">Y2</strain>
    </source>
</reference>
<dbReference type="RefSeq" id="WP_049221616.1">
    <property type="nucleotide sequence ID" value="NZ_CAAKNX010000162.1"/>
</dbReference>